<evidence type="ECO:0000256" key="3">
    <source>
        <dbReference type="ARBA" id="ARBA00022989"/>
    </source>
</evidence>
<dbReference type="GO" id="GO:0004930">
    <property type="term" value="F:G protein-coupled receptor activity"/>
    <property type="evidence" value="ECO:0007669"/>
    <property type="project" value="UniProtKB-KW"/>
</dbReference>
<comment type="caution">
    <text evidence="10">The sequence shown here is derived from an EMBL/GenBank/DDBJ whole genome shotgun (WGS) entry which is preliminary data.</text>
</comment>
<feature type="transmembrane region" description="Helical" evidence="8">
    <location>
        <begin position="107"/>
        <end position="128"/>
    </location>
</feature>
<keyword evidence="2 8" id="KW-0812">Transmembrane</keyword>
<gene>
    <name evidence="10" type="ORF">GPM918_LOCUS10581</name>
    <name evidence="11" type="ORF">SRO942_LOCUS10582</name>
</gene>
<accession>A0A814CDD8</accession>
<evidence type="ECO:0000256" key="1">
    <source>
        <dbReference type="ARBA" id="ARBA00004141"/>
    </source>
</evidence>
<proteinExistence type="predicted"/>
<evidence type="ECO:0000313" key="12">
    <source>
        <dbReference type="Proteomes" id="UP000663829"/>
    </source>
</evidence>
<dbReference type="Gene3D" id="1.20.1070.10">
    <property type="entry name" value="Rhodopsin 7-helix transmembrane proteins"/>
    <property type="match status" value="1"/>
</dbReference>
<evidence type="ECO:0000256" key="8">
    <source>
        <dbReference type="SAM" id="Phobius"/>
    </source>
</evidence>
<feature type="domain" description="G-protein coupled receptors family 1 profile" evidence="9">
    <location>
        <begin position="1"/>
        <end position="168"/>
    </location>
</feature>
<dbReference type="EMBL" id="CAJNOQ010002099">
    <property type="protein sequence ID" value="CAF0938582.1"/>
    <property type="molecule type" value="Genomic_DNA"/>
</dbReference>
<reference evidence="10" key="1">
    <citation type="submission" date="2021-02" db="EMBL/GenBank/DDBJ databases">
        <authorList>
            <person name="Nowell W R."/>
        </authorList>
    </citation>
    <scope>NUCLEOTIDE SEQUENCE</scope>
</reference>
<dbReference type="Proteomes" id="UP000663829">
    <property type="component" value="Unassembled WGS sequence"/>
</dbReference>
<dbReference type="InterPro" id="IPR017452">
    <property type="entry name" value="GPCR_Rhodpsn_7TM"/>
</dbReference>
<dbReference type="PROSITE" id="PS50262">
    <property type="entry name" value="G_PROTEIN_RECEP_F1_2"/>
    <property type="match status" value="1"/>
</dbReference>
<keyword evidence="6" id="KW-0675">Receptor</keyword>
<dbReference type="Proteomes" id="UP000681722">
    <property type="component" value="Unassembled WGS sequence"/>
</dbReference>
<keyword evidence="3 8" id="KW-1133">Transmembrane helix</keyword>
<evidence type="ECO:0000259" key="9">
    <source>
        <dbReference type="PROSITE" id="PS50262"/>
    </source>
</evidence>
<evidence type="ECO:0000256" key="7">
    <source>
        <dbReference type="ARBA" id="ARBA00023224"/>
    </source>
</evidence>
<organism evidence="10 12">
    <name type="scientific">Didymodactylos carnosus</name>
    <dbReference type="NCBI Taxonomy" id="1234261"/>
    <lineage>
        <taxon>Eukaryota</taxon>
        <taxon>Metazoa</taxon>
        <taxon>Spiralia</taxon>
        <taxon>Gnathifera</taxon>
        <taxon>Rotifera</taxon>
        <taxon>Eurotatoria</taxon>
        <taxon>Bdelloidea</taxon>
        <taxon>Philodinida</taxon>
        <taxon>Philodinidae</taxon>
        <taxon>Didymodactylos</taxon>
    </lineage>
</organism>
<dbReference type="PANTHER" id="PTHR24243">
    <property type="entry name" value="G-PROTEIN COUPLED RECEPTOR"/>
    <property type="match status" value="1"/>
</dbReference>
<dbReference type="PANTHER" id="PTHR24243:SF233">
    <property type="entry name" value="THYROTROPIN-RELEASING HORMONE RECEPTOR"/>
    <property type="match status" value="1"/>
</dbReference>
<keyword evidence="7" id="KW-0807">Transducer</keyword>
<evidence type="ECO:0000256" key="6">
    <source>
        <dbReference type="ARBA" id="ARBA00023170"/>
    </source>
</evidence>
<keyword evidence="4" id="KW-0297">G-protein coupled receptor</keyword>
<keyword evidence="12" id="KW-1185">Reference proteome</keyword>
<protein>
    <recommendedName>
        <fullName evidence="9">G-protein coupled receptors family 1 profile domain-containing protein</fullName>
    </recommendedName>
</protein>
<evidence type="ECO:0000313" key="11">
    <source>
        <dbReference type="EMBL" id="CAF3715400.1"/>
    </source>
</evidence>
<dbReference type="GO" id="GO:0005886">
    <property type="term" value="C:plasma membrane"/>
    <property type="evidence" value="ECO:0007669"/>
    <property type="project" value="TreeGrafter"/>
</dbReference>
<feature type="transmembrane region" description="Helical" evidence="8">
    <location>
        <begin position="148"/>
        <end position="170"/>
    </location>
</feature>
<evidence type="ECO:0000313" key="10">
    <source>
        <dbReference type="EMBL" id="CAF0938582.1"/>
    </source>
</evidence>
<dbReference type="EMBL" id="CAJOBC010002099">
    <property type="protein sequence ID" value="CAF3715400.1"/>
    <property type="molecule type" value="Genomic_DNA"/>
</dbReference>
<dbReference type="SUPFAM" id="SSF81321">
    <property type="entry name" value="Family A G protein-coupled receptor-like"/>
    <property type="match status" value="1"/>
</dbReference>
<dbReference type="OrthoDB" id="10046988at2759"/>
<comment type="subcellular location">
    <subcellularLocation>
        <location evidence="1">Membrane</location>
        <topology evidence="1">Multi-pass membrane protein</topology>
    </subcellularLocation>
</comment>
<evidence type="ECO:0000256" key="5">
    <source>
        <dbReference type="ARBA" id="ARBA00023136"/>
    </source>
</evidence>
<dbReference type="AlphaFoldDB" id="A0A814CDD8"/>
<sequence>MKGHTWTSNITRIQFKQEENQNQTGTLCISTSSALLNYIAIAPPLFMGFLPPFTLGLFGYLTYRNFGRKQIKIEPLSNNSSSKGVVSITTIAITTLRSIDKQLISMLLIQIIVYILCTVPFCAYTIYYVVVVQNYTQATVMQIAITDLFNTIASLLFYVNYTFSFYIYMISSKPYRKQFKNLFTIKKH</sequence>
<evidence type="ECO:0000256" key="2">
    <source>
        <dbReference type="ARBA" id="ARBA00022692"/>
    </source>
</evidence>
<feature type="transmembrane region" description="Helical" evidence="8">
    <location>
        <begin position="41"/>
        <end position="63"/>
    </location>
</feature>
<keyword evidence="5 8" id="KW-0472">Membrane</keyword>
<evidence type="ECO:0000256" key="4">
    <source>
        <dbReference type="ARBA" id="ARBA00023040"/>
    </source>
</evidence>
<name>A0A814CDD8_9BILA</name>